<dbReference type="PANTHER" id="PTHR47926">
    <property type="entry name" value="PENTATRICOPEPTIDE REPEAT-CONTAINING PROTEIN"/>
    <property type="match status" value="1"/>
</dbReference>
<dbReference type="Proteomes" id="UP001652600">
    <property type="component" value="Chromosome 2"/>
</dbReference>
<dbReference type="FunFam" id="1.25.40.10:FF:000242">
    <property type="entry name" value="Pentatricopeptide repeat-containing protein"/>
    <property type="match status" value="1"/>
</dbReference>
<dbReference type="RefSeq" id="XP_008450993.1">
    <property type="nucleotide sequence ID" value="XM_008452771.3"/>
</dbReference>
<evidence type="ECO:0000256" key="2">
    <source>
        <dbReference type="PROSITE-ProRule" id="PRU00708"/>
    </source>
</evidence>
<dbReference type="InterPro" id="IPR002885">
    <property type="entry name" value="PPR_rpt"/>
</dbReference>
<gene>
    <name evidence="4" type="primary">LOC103492408</name>
</gene>
<feature type="repeat" description="PPR" evidence="2">
    <location>
        <begin position="218"/>
        <end position="252"/>
    </location>
</feature>
<reference evidence="3" key="1">
    <citation type="submission" date="2025-05" db="UniProtKB">
        <authorList>
            <consortium name="RefSeq"/>
        </authorList>
    </citation>
    <scope>NUCLEOTIDE SEQUENCE [LARGE SCALE GENOMIC DNA]</scope>
</reference>
<sequence length="548" mass="61812">MCWSFSLLSKSSSSFFRPSIFTSPLQFTSLLSNCRHHLHLYQVHGFMLHRALDQDNLFLSQFIDACTSLGLSSYAFSIFSNKAHPDLRLYNTAIKALSKTSSPIDAIWLYTRIQIDGLRPDSYSIPFVLKAVVKLSAVEVGRQIHAQTVSSALDMDVNVATSLIQMYSSCGFVSDARKQFDFVGFKDVALWNAMVAGYVKIGELKNARKVFNEMPQRNVISWTTLIAGYAQTNRPHEAIELFRKMQLEEVEPDEIAMLAVLSACADLGALELGEWIHNYIEKHGLCRIVPLYNALIDMYAKSGNIRRALEVFENMKQKSVITWSTVIAALALHGLGREAIDMFLRMEKEKVRPNEVTFTAILSACSHVGMVDVGRYYFDQMQSMYRIEPQIEHYGCMIDLLARAGYLQEAHKLLHDMPFEANAMIWGSLLAASNTHKDAGLAQQALKHLAKLEPENSGNYVLLSNTYAALGRWNESGTVRKLMRNAGVKKAPGGSVIEINNRVYEFLAGDKSDSHVHEVYHVLCKIILQLKMAGSYQEEWCKFLNYDE</sequence>
<dbReference type="FunFam" id="1.25.40.10:FF:000348">
    <property type="entry name" value="Pentatricopeptide repeat-containing protein chloroplastic"/>
    <property type="match status" value="1"/>
</dbReference>
<dbReference type="InterPro" id="IPR011990">
    <property type="entry name" value="TPR-like_helical_dom_sf"/>
</dbReference>
<dbReference type="AlphaFoldDB" id="A0A1S3BR86"/>
<proteinExistence type="predicted"/>
<dbReference type="Pfam" id="PF20431">
    <property type="entry name" value="E_motif"/>
    <property type="match status" value="1"/>
</dbReference>
<keyword evidence="1" id="KW-0677">Repeat</keyword>
<dbReference type="PROSITE" id="PS51375">
    <property type="entry name" value="PPR"/>
    <property type="match status" value="4"/>
</dbReference>
<dbReference type="NCBIfam" id="TIGR00756">
    <property type="entry name" value="PPR"/>
    <property type="match status" value="6"/>
</dbReference>
<dbReference type="Gene3D" id="1.25.40.10">
    <property type="entry name" value="Tetratricopeptide repeat domain"/>
    <property type="match status" value="3"/>
</dbReference>
<keyword evidence="3" id="KW-1185">Reference proteome</keyword>
<dbReference type="OrthoDB" id="185373at2759"/>
<feature type="repeat" description="PPR" evidence="2">
    <location>
        <begin position="187"/>
        <end position="217"/>
    </location>
</feature>
<dbReference type="KEGG" id="cmo:103492408"/>
<dbReference type="Pfam" id="PF13041">
    <property type="entry name" value="PPR_2"/>
    <property type="match status" value="2"/>
</dbReference>
<dbReference type="InParanoid" id="A0A1S3BR86"/>
<dbReference type="GO" id="GO:0003723">
    <property type="term" value="F:RNA binding"/>
    <property type="evidence" value="ECO:0007669"/>
    <property type="project" value="InterPro"/>
</dbReference>
<feature type="repeat" description="PPR" evidence="2">
    <location>
        <begin position="288"/>
        <end position="322"/>
    </location>
</feature>
<dbReference type="eggNOG" id="KOG4197">
    <property type="taxonomic scope" value="Eukaryota"/>
</dbReference>
<dbReference type="SMR" id="A0A1S3BR86"/>
<name>A0A1S3BR86_CUCME</name>
<feature type="repeat" description="PPR" evidence="2">
    <location>
        <begin position="86"/>
        <end position="120"/>
    </location>
</feature>
<dbReference type="GO" id="GO:0009451">
    <property type="term" value="P:RNA modification"/>
    <property type="evidence" value="ECO:0007669"/>
    <property type="project" value="InterPro"/>
</dbReference>
<reference evidence="4" key="2">
    <citation type="submission" date="2025-08" db="UniProtKB">
        <authorList>
            <consortium name="RefSeq"/>
        </authorList>
    </citation>
    <scope>IDENTIFICATION</scope>
    <source>
        <tissue evidence="4">Stem</tissue>
    </source>
</reference>
<dbReference type="InterPro" id="IPR046848">
    <property type="entry name" value="E_motif"/>
</dbReference>
<evidence type="ECO:0000313" key="3">
    <source>
        <dbReference type="Proteomes" id="UP001652600"/>
    </source>
</evidence>
<accession>A0A1S3BR86</accession>
<dbReference type="InterPro" id="IPR046960">
    <property type="entry name" value="PPR_At4g14850-like_plant"/>
</dbReference>
<protein>
    <submittedName>
        <fullName evidence="4">Pentatricopeptide repeat-containing protein At5g56310</fullName>
    </submittedName>
</protein>
<dbReference type="PANTHER" id="PTHR47926:SF432">
    <property type="entry name" value="(WILD MALAYSIAN BANANA) HYPOTHETICAL PROTEIN"/>
    <property type="match status" value="1"/>
</dbReference>
<organism evidence="3 4">
    <name type="scientific">Cucumis melo</name>
    <name type="common">Muskmelon</name>
    <dbReference type="NCBI Taxonomy" id="3656"/>
    <lineage>
        <taxon>Eukaryota</taxon>
        <taxon>Viridiplantae</taxon>
        <taxon>Streptophyta</taxon>
        <taxon>Embryophyta</taxon>
        <taxon>Tracheophyta</taxon>
        <taxon>Spermatophyta</taxon>
        <taxon>Magnoliopsida</taxon>
        <taxon>eudicotyledons</taxon>
        <taxon>Gunneridae</taxon>
        <taxon>Pentapetalae</taxon>
        <taxon>rosids</taxon>
        <taxon>fabids</taxon>
        <taxon>Cucurbitales</taxon>
        <taxon>Cucurbitaceae</taxon>
        <taxon>Benincaseae</taxon>
        <taxon>Cucumis</taxon>
    </lineage>
</organism>
<dbReference type="Pfam" id="PF01535">
    <property type="entry name" value="PPR"/>
    <property type="match status" value="1"/>
</dbReference>
<dbReference type="SUPFAM" id="SSF48452">
    <property type="entry name" value="TPR-like"/>
    <property type="match status" value="2"/>
</dbReference>
<evidence type="ECO:0000256" key="1">
    <source>
        <dbReference type="ARBA" id="ARBA00022737"/>
    </source>
</evidence>
<dbReference type="GeneID" id="103492408"/>
<dbReference type="FunCoup" id="A0A1S3BR86">
    <property type="interactions" value="5"/>
</dbReference>
<evidence type="ECO:0000313" key="4">
    <source>
        <dbReference type="RefSeq" id="XP_008450993.1"/>
    </source>
</evidence>